<dbReference type="EMBL" id="JAKFHA010000016">
    <property type="protein sequence ID" value="MCF2530413.1"/>
    <property type="molecule type" value="Genomic_DNA"/>
</dbReference>
<evidence type="ECO:0008006" key="4">
    <source>
        <dbReference type="Google" id="ProtNLM"/>
    </source>
</evidence>
<dbReference type="SUPFAM" id="SSF53474">
    <property type="entry name" value="alpha/beta-Hydrolases"/>
    <property type="match status" value="1"/>
</dbReference>
<comment type="caution">
    <text evidence="2">The sequence shown here is derived from an EMBL/GenBank/DDBJ whole genome shotgun (WGS) entry which is preliminary data.</text>
</comment>
<dbReference type="Gene3D" id="3.40.50.1820">
    <property type="entry name" value="alpha/beta hydrolase"/>
    <property type="match status" value="1"/>
</dbReference>
<dbReference type="Pfam" id="PF00756">
    <property type="entry name" value="Esterase"/>
    <property type="match status" value="1"/>
</dbReference>
<dbReference type="GO" id="GO:0016747">
    <property type="term" value="F:acyltransferase activity, transferring groups other than amino-acyl groups"/>
    <property type="evidence" value="ECO:0007669"/>
    <property type="project" value="TreeGrafter"/>
</dbReference>
<dbReference type="InterPro" id="IPR050583">
    <property type="entry name" value="Mycobacterial_A85_antigen"/>
</dbReference>
<dbReference type="RefSeq" id="WP_235055080.1">
    <property type="nucleotide sequence ID" value="NZ_JAKFHA010000016.1"/>
</dbReference>
<protein>
    <recommendedName>
        <fullName evidence="4">Esterase</fullName>
    </recommendedName>
</protein>
<dbReference type="InterPro" id="IPR029058">
    <property type="entry name" value="AB_hydrolase_fold"/>
</dbReference>
<dbReference type="Proteomes" id="UP001165378">
    <property type="component" value="Unassembled WGS sequence"/>
</dbReference>
<dbReference type="PANTHER" id="PTHR48098:SF1">
    <property type="entry name" value="DIACYLGLYCEROL ACYLTRANSFERASE_MYCOLYLTRANSFERASE AG85A"/>
    <property type="match status" value="1"/>
</dbReference>
<gene>
    <name evidence="2" type="ORF">LZ495_24770</name>
</gene>
<dbReference type="PANTHER" id="PTHR48098">
    <property type="entry name" value="ENTEROCHELIN ESTERASE-RELATED"/>
    <property type="match status" value="1"/>
</dbReference>
<accession>A0AA41U137</accession>
<proteinExistence type="predicted"/>
<evidence type="ECO:0000256" key="1">
    <source>
        <dbReference type="SAM" id="Phobius"/>
    </source>
</evidence>
<keyword evidence="3" id="KW-1185">Reference proteome</keyword>
<name>A0AA41U137_9ACTN</name>
<dbReference type="AlphaFoldDB" id="A0AA41U137"/>
<evidence type="ECO:0000313" key="2">
    <source>
        <dbReference type="EMBL" id="MCF2530413.1"/>
    </source>
</evidence>
<dbReference type="InterPro" id="IPR000801">
    <property type="entry name" value="Esterase-like"/>
</dbReference>
<feature type="transmembrane region" description="Helical" evidence="1">
    <location>
        <begin position="38"/>
        <end position="59"/>
    </location>
</feature>
<evidence type="ECO:0000313" key="3">
    <source>
        <dbReference type="Proteomes" id="UP001165378"/>
    </source>
</evidence>
<keyword evidence="1" id="KW-0472">Membrane</keyword>
<organism evidence="2 3">
    <name type="scientific">Yinghuangia soli</name>
    <dbReference type="NCBI Taxonomy" id="2908204"/>
    <lineage>
        <taxon>Bacteria</taxon>
        <taxon>Bacillati</taxon>
        <taxon>Actinomycetota</taxon>
        <taxon>Actinomycetes</taxon>
        <taxon>Kitasatosporales</taxon>
        <taxon>Streptomycetaceae</taxon>
        <taxon>Yinghuangia</taxon>
    </lineage>
</organism>
<keyword evidence="1" id="KW-1133">Transmembrane helix</keyword>
<sequence length="378" mass="40202">MGLTSRTLLAVLGVLALASVVAVVWLWPRLGGRNWKAVLGRIGALLVVQALVLSLLALFGNRYYLFYTSWDDLLGKTGKPTLYTGQGGAGDPAAKLVKLGDTEAVDVPNGGNPQAAGQIVAIDVTGRRSGLDTSGYVYLPPQYFQPDGQNRRFPVAVVVTGYPGDARNLITRMEIPKTAATEINAGRVQPTIYVMVRPSQTSGRDTECTDVPGGPQSGTFFSQDLPEAVRGAFRVAPGPAAWGMIGNSTGGYCAAKLAMLNSDRIGAGASLSGMYDAVQDGQTGDLYGGSKQFRNSQDLLWRLQNLPAPPVNLLLTTSKDEENYASTQEFLKLAKAPLKADTLVLPTGGHNFKTWTALMPDVLRWMSAHQQAGPPPGP</sequence>
<reference evidence="2" key="1">
    <citation type="submission" date="2022-01" db="EMBL/GenBank/DDBJ databases">
        <title>Genome-Based Taxonomic Classification of the Phylum Actinobacteria.</title>
        <authorList>
            <person name="Gao Y."/>
        </authorList>
    </citation>
    <scope>NUCLEOTIDE SEQUENCE</scope>
    <source>
        <strain evidence="2">KLBMP 8922</strain>
    </source>
</reference>
<keyword evidence="1" id="KW-0812">Transmembrane</keyword>